<dbReference type="Gene3D" id="3.20.20.380">
    <property type="entry name" value="Copper homeostasis (CutC) domain"/>
    <property type="match status" value="1"/>
</dbReference>
<protein>
    <recommendedName>
        <fullName evidence="2">PF03932 family protein CutC</fullName>
    </recommendedName>
</protein>
<evidence type="ECO:0000313" key="4">
    <source>
        <dbReference type="Proteomes" id="UP001440599"/>
    </source>
</evidence>
<reference evidence="3 4" key="1">
    <citation type="submission" date="2024-03" db="EMBL/GenBank/DDBJ databases">
        <title>Human intestinal bacterial collection.</title>
        <authorList>
            <person name="Pauvert C."/>
            <person name="Hitch T.C.A."/>
            <person name="Clavel T."/>
        </authorList>
    </citation>
    <scope>NUCLEOTIDE SEQUENCE [LARGE SCALE GENOMIC DNA]</scope>
    <source>
        <strain evidence="3 4">CLA-AP-H34</strain>
    </source>
</reference>
<dbReference type="EMBL" id="JBBMFT010000004">
    <property type="protein sequence ID" value="MEQ2456458.1"/>
    <property type="molecule type" value="Genomic_DNA"/>
</dbReference>
<dbReference type="InterPro" id="IPR005627">
    <property type="entry name" value="CutC-like"/>
</dbReference>
<accession>A0ABV1ET87</accession>
<dbReference type="PANTHER" id="PTHR12598">
    <property type="entry name" value="COPPER HOMEOSTASIS PROTEIN CUTC"/>
    <property type="match status" value="1"/>
</dbReference>
<dbReference type="Proteomes" id="UP001440599">
    <property type="component" value="Unassembled WGS sequence"/>
</dbReference>
<dbReference type="InterPro" id="IPR036822">
    <property type="entry name" value="CutC-like_dom_sf"/>
</dbReference>
<dbReference type="HAMAP" id="MF_00795">
    <property type="entry name" value="CutC"/>
    <property type="match status" value="1"/>
</dbReference>
<comment type="caution">
    <text evidence="2">Once thought to be involved in copper homeostasis, experiments in E.coli have shown this is not the case.</text>
</comment>
<proteinExistence type="inferred from homology"/>
<comment type="similarity">
    <text evidence="1 2">Belongs to the CutC family.</text>
</comment>
<organism evidence="3 4">
    <name type="scientific">Flavonifractor hominis</name>
    <dbReference type="NCBI Taxonomy" id="3133178"/>
    <lineage>
        <taxon>Bacteria</taxon>
        <taxon>Bacillati</taxon>
        <taxon>Bacillota</taxon>
        <taxon>Clostridia</taxon>
        <taxon>Eubacteriales</taxon>
        <taxon>Oscillospiraceae</taxon>
        <taxon>Flavonifractor</taxon>
    </lineage>
</organism>
<dbReference type="RefSeq" id="WP_349140106.1">
    <property type="nucleotide sequence ID" value="NZ_JBBMFT010000004.1"/>
</dbReference>
<name>A0ABV1ET87_9FIRM</name>
<comment type="caution">
    <text evidence="3">The sequence shown here is derived from an EMBL/GenBank/DDBJ whole genome shotgun (WGS) entry which is preliminary data.</text>
</comment>
<evidence type="ECO:0000313" key="3">
    <source>
        <dbReference type="EMBL" id="MEQ2456458.1"/>
    </source>
</evidence>
<dbReference type="Pfam" id="PF03932">
    <property type="entry name" value="CutC"/>
    <property type="match status" value="1"/>
</dbReference>
<gene>
    <name evidence="2" type="primary">cutC</name>
    <name evidence="3" type="ORF">WMO45_07985</name>
</gene>
<dbReference type="SUPFAM" id="SSF110395">
    <property type="entry name" value="CutC-like"/>
    <property type="match status" value="1"/>
</dbReference>
<dbReference type="PANTHER" id="PTHR12598:SF0">
    <property type="entry name" value="COPPER HOMEOSTASIS PROTEIN CUTC HOMOLOG"/>
    <property type="match status" value="1"/>
</dbReference>
<comment type="subcellular location">
    <subcellularLocation>
        <location evidence="2">Cytoplasm</location>
    </subcellularLocation>
</comment>
<sequence length="246" mass="25627">MILEVCCGCAGDVWTAAQAGADRVELNAALFLGGLTPSIGAMELARRVDIPIMAMVRPREGGFCYTEAEFATMLADTRALLAAGADGIVFGCLHPDGTVDRERCAAMLEIIGAKESVFSRAIDVTPDWRAALDGLMDLGFTRVLTSGQAATAPAGAATLRAMREYAAGRIQILPGCGVNPGNAAALLAETGCDQLHGSFKTWGLDISATHNPAVSFSGGTCPPEEQYPVTDPTAIRAAAEVLNNRI</sequence>
<keyword evidence="2" id="KW-0963">Cytoplasm</keyword>
<evidence type="ECO:0000256" key="1">
    <source>
        <dbReference type="ARBA" id="ARBA00007768"/>
    </source>
</evidence>
<evidence type="ECO:0000256" key="2">
    <source>
        <dbReference type="HAMAP-Rule" id="MF_00795"/>
    </source>
</evidence>
<keyword evidence="4" id="KW-1185">Reference proteome</keyword>